<evidence type="ECO:0000313" key="2">
    <source>
        <dbReference type="Proteomes" id="UP001238603"/>
    </source>
</evidence>
<organism evidence="1 2">
    <name type="scientific">Roseateles subflavus</name>
    <dbReference type="NCBI Taxonomy" id="3053353"/>
    <lineage>
        <taxon>Bacteria</taxon>
        <taxon>Pseudomonadati</taxon>
        <taxon>Pseudomonadota</taxon>
        <taxon>Betaproteobacteria</taxon>
        <taxon>Burkholderiales</taxon>
        <taxon>Sphaerotilaceae</taxon>
        <taxon>Roseateles</taxon>
    </lineage>
</organism>
<dbReference type="RefSeq" id="WP_285984192.1">
    <property type="nucleotide sequence ID" value="NZ_JASVDS010000006.1"/>
</dbReference>
<gene>
    <name evidence="1" type="ORF">QRD43_19645</name>
</gene>
<sequence length="159" mass="17445">MTAMTDEPFEPDLRRLREDERDALHELVSSRWASLADTAGQIPYVQGGLYTVTWVLSGLDRGRAERLAWLAQQMRFTLEELQVATAPSEIPGLVDTFYQVHVSRSVALLPDALLGEAQLLESLAVCWGLHLTALHVPSHHAADRAAARSGMGAMGRDIG</sequence>
<reference evidence="1 2" key="1">
    <citation type="submission" date="2023-06" db="EMBL/GenBank/DDBJ databases">
        <title>Pelomonas sp. APW6 16S ribosomal RNA gene genome sequencing and assembly.</title>
        <authorList>
            <person name="Woo H."/>
        </authorList>
    </citation>
    <scope>NUCLEOTIDE SEQUENCE [LARGE SCALE GENOMIC DNA]</scope>
    <source>
        <strain evidence="1 2">APW6</strain>
    </source>
</reference>
<dbReference type="Proteomes" id="UP001238603">
    <property type="component" value="Unassembled WGS sequence"/>
</dbReference>
<accession>A0ABT7LMM7</accession>
<protein>
    <submittedName>
        <fullName evidence="1">Uncharacterized protein</fullName>
    </submittedName>
</protein>
<dbReference type="EMBL" id="JASVDS010000006">
    <property type="protein sequence ID" value="MDL5034123.1"/>
    <property type="molecule type" value="Genomic_DNA"/>
</dbReference>
<comment type="caution">
    <text evidence="1">The sequence shown here is derived from an EMBL/GenBank/DDBJ whole genome shotgun (WGS) entry which is preliminary data.</text>
</comment>
<evidence type="ECO:0000313" key="1">
    <source>
        <dbReference type="EMBL" id="MDL5034123.1"/>
    </source>
</evidence>
<proteinExistence type="predicted"/>
<name>A0ABT7LMM7_9BURK</name>
<keyword evidence="2" id="KW-1185">Reference proteome</keyword>